<dbReference type="PANTHER" id="PTHR20863">
    <property type="entry name" value="ACYL CARRIER PROTEIN"/>
    <property type="match status" value="1"/>
</dbReference>
<dbReference type="EMBL" id="CP035945">
    <property type="protein sequence ID" value="QBE98643.1"/>
    <property type="molecule type" value="Genomic_DNA"/>
</dbReference>
<dbReference type="InterPro" id="IPR003231">
    <property type="entry name" value="ACP"/>
</dbReference>
<feature type="domain" description="Carrier" evidence="7">
    <location>
        <begin position="1"/>
        <end position="77"/>
    </location>
</feature>
<evidence type="ECO:0000256" key="3">
    <source>
        <dbReference type="ARBA" id="ARBA00022553"/>
    </source>
</evidence>
<dbReference type="Pfam" id="PF00550">
    <property type="entry name" value="PP-binding"/>
    <property type="match status" value="1"/>
</dbReference>
<evidence type="ECO:0000256" key="2">
    <source>
        <dbReference type="ARBA" id="ARBA00022516"/>
    </source>
</evidence>
<dbReference type="PROSITE" id="PS50075">
    <property type="entry name" value="CARRIER"/>
    <property type="match status" value="1"/>
</dbReference>
<proteinExistence type="predicted"/>
<name>A0A4P6M526_9FIRM</name>
<accession>A0A4P6M526</accession>
<keyword evidence="3" id="KW-0597">Phosphoprotein</keyword>
<evidence type="ECO:0000256" key="5">
    <source>
        <dbReference type="ARBA" id="ARBA00023098"/>
    </source>
</evidence>
<dbReference type="PANTHER" id="PTHR20863:SF76">
    <property type="entry name" value="CARRIER DOMAIN-CONTAINING PROTEIN"/>
    <property type="match status" value="1"/>
</dbReference>
<sequence length="83" mass="9710">MRKEDYLSVIEELVYQVTGISELTPDTDFIRDLALNSLDVANLVCAFEDRFQVEIPVRDVWKLSQVRDVIDYMQKKEMRAQGL</sequence>
<organism evidence="8 9">
    <name type="scientific">Blautia producta</name>
    <dbReference type="NCBI Taxonomy" id="33035"/>
    <lineage>
        <taxon>Bacteria</taxon>
        <taxon>Bacillati</taxon>
        <taxon>Bacillota</taxon>
        <taxon>Clostridia</taxon>
        <taxon>Lachnospirales</taxon>
        <taxon>Lachnospiraceae</taxon>
        <taxon>Blautia</taxon>
    </lineage>
</organism>
<evidence type="ECO:0000259" key="7">
    <source>
        <dbReference type="PROSITE" id="PS50075"/>
    </source>
</evidence>
<keyword evidence="4" id="KW-0276">Fatty acid metabolism</keyword>
<protein>
    <submittedName>
        <fullName evidence="8">Acyl carrier protein</fullName>
    </submittedName>
</protein>
<dbReference type="InterPro" id="IPR036736">
    <property type="entry name" value="ACP-like_sf"/>
</dbReference>
<keyword evidence="5" id="KW-0443">Lipid metabolism</keyword>
<evidence type="ECO:0000256" key="4">
    <source>
        <dbReference type="ARBA" id="ARBA00022832"/>
    </source>
</evidence>
<dbReference type="GO" id="GO:0000035">
    <property type="term" value="F:acyl binding"/>
    <property type="evidence" value="ECO:0007669"/>
    <property type="project" value="TreeGrafter"/>
</dbReference>
<keyword evidence="2" id="KW-0444">Lipid biosynthesis</keyword>
<gene>
    <name evidence="8" type="primary">acpP_2</name>
    <name evidence="8" type="ORF">PMF13cell1_04209</name>
</gene>
<dbReference type="SUPFAM" id="SSF47336">
    <property type="entry name" value="ACP-like"/>
    <property type="match status" value="1"/>
</dbReference>
<reference evidence="8 9" key="1">
    <citation type="submission" date="2019-01" db="EMBL/GenBank/DDBJ databases">
        <title>PMF-metabolizing Aryl O-demethylase.</title>
        <authorList>
            <person name="Kim M."/>
        </authorList>
    </citation>
    <scope>NUCLEOTIDE SEQUENCE [LARGE SCALE GENOMIC DNA]</scope>
    <source>
        <strain evidence="8 9">PMF1</strain>
    </source>
</reference>
<evidence type="ECO:0000256" key="6">
    <source>
        <dbReference type="ARBA" id="ARBA00023160"/>
    </source>
</evidence>
<dbReference type="KEGG" id="bpro:PMF13cell1_04209"/>
<dbReference type="AlphaFoldDB" id="A0A4P6M526"/>
<dbReference type="Gene3D" id="1.10.1200.10">
    <property type="entry name" value="ACP-like"/>
    <property type="match status" value="1"/>
</dbReference>
<evidence type="ECO:0000313" key="8">
    <source>
        <dbReference type="EMBL" id="QBE98643.1"/>
    </source>
</evidence>
<evidence type="ECO:0000256" key="1">
    <source>
        <dbReference type="ARBA" id="ARBA00022450"/>
    </source>
</evidence>
<keyword evidence="1" id="KW-0596">Phosphopantetheine</keyword>
<dbReference type="InterPro" id="IPR009081">
    <property type="entry name" value="PP-bd_ACP"/>
</dbReference>
<dbReference type="GO" id="GO:0000036">
    <property type="term" value="F:acyl carrier activity"/>
    <property type="evidence" value="ECO:0007669"/>
    <property type="project" value="TreeGrafter"/>
</dbReference>
<keyword evidence="6" id="KW-0275">Fatty acid biosynthesis</keyword>
<dbReference type="RefSeq" id="WP_044953714.1">
    <property type="nucleotide sequence ID" value="NZ_AP031439.1"/>
</dbReference>
<evidence type="ECO:0000313" key="9">
    <source>
        <dbReference type="Proteomes" id="UP000289794"/>
    </source>
</evidence>
<dbReference type="Proteomes" id="UP000289794">
    <property type="component" value="Chromosome"/>
</dbReference>